<protein>
    <submittedName>
        <fullName evidence="2">Uncharacterized protein</fullName>
    </submittedName>
</protein>
<sequence length="121" mass="13084">MAYAASVSTNRRFLGWNGPLLERAARAMVQGVDDPMGLAHVLVAVPGARAGRTLLSFLAAAARERGWKGFFPPRVLTQGRLVDELLRTTEPSADRSGECRRGVEGCGHGEQESHGERIDRG</sequence>
<dbReference type="AlphaFoldDB" id="A0A518EP19"/>
<proteinExistence type="predicted"/>
<accession>A0A518EP19</accession>
<dbReference type="EMBL" id="CP036434">
    <property type="protein sequence ID" value="QDV05834.1"/>
    <property type="molecule type" value="Genomic_DNA"/>
</dbReference>
<evidence type="ECO:0000313" key="2">
    <source>
        <dbReference type="EMBL" id="QDV05834.1"/>
    </source>
</evidence>
<gene>
    <name evidence="2" type="ORF">Poly30_13370</name>
</gene>
<reference evidence="2 3" key="1">
    <citation type="submission" date="2019-02" db="EMBL/GenBank/DDBJ databases">
        <title>Deep-cultivation of Planctomycetes and their phenomic and genomic characterization uncovers novel biology.</title>
        <authorList>
            <person name="Wiegand S."/>
            <person name="Jogler M."/>
            <person name="Boedeker C."/>
            <person name="Pinto D."/>
            <person name="Vollmers J."/>
            <person name="Rivas-Marin E."/>
            <person name="Kohn T."/>
            <person name="Peeters S.H."/>
            <person name="Heuer A."/>
            <person name="Rast P."/>
            <person name="Oberbeckmann S."/>
            <person name="Bunk B."/>
            <person name="Jeske O."/>
            <person name="Meyerdierks A."/>
            <person name="Storesund J.E."/>
            <person name="Kallscheuer N."/>
            <person name="Luecker S."/>
            <person name="Lage O.M."/>
            <person name="Pohl T."/>
            <person name="Merkel B.J."/>
            <person name="Hornburger P."/>
            <person name="Mueller R.-W."/>
            <person name="Bruemmer F."/>
            <person name="Labrenz M."/>
            <person name="Spormann A.M."/>
            <person name="Op den Camp H."/>
            <person name="Overmann J."/>
            <person name="Amann R."/>
            <person name="Jetten M.S.M."/>
            <person name="Mascher T."/>
            <person name="Medema M.H."/>
            <person name="Devos D.P."/>
            <person name="Kaster A.-K."/>
            <person name="Ovreas L."/>
            <person name="Rohde M."/>
            <person name="Galperin M.Y."/>
            <person name="Jogler C."/>
        </authorList>
    </citation>
    <scope>NUCLEOTIDE SEQUENCE [LARGE SCALE GENOMIC DNA]</scope>
    <source>
        <strain evidence="2 3">Poly30</strain>
    </source>
</reference>
<dbReference type="RefSeq" id="WP_145195474.1">
    <property type="nucleotide sequence ID" value="NZ_CP036434.1"/>
</dbReference>
<dbReference type="OrthoDB" id="5487982at2"/>
<evidence type="ECO:0000313" key="3">
    <source>
        <dbReference type="Proteomes" id="UP000320390"/>
    </source>
</evidence>
<name>A0A518EP19_9BACT</name>
<organism evidence="2 3">
    <name type="scientific">Saltatorellus ferox</name>
    <dbReference type="NCBI Taxonomy" id="2528018"/>
    <lineage>
        <taxon>Bacteria</taxon>
        <taxon>Pseudomonadati</taxon>
        <taxon>Planctomycetota</taxon>
        <taxon>Planctomycetia</taxon>
        <taxon>Planctomycetia incertae sedis</taxon>
        <taxon>Saltatorellus</taxon>
    </lineage>
</organism>
<keyword evidence="3" id="KW-1185">Reference proteome</keyword>
<dbReference type="Proteomes" id="UP000320390">
    <property type="component" value="Chromosome"/>
</dbReference>
<evidence type="ECO:0000256" key="1">
    <source>
        <dbReference type="SAM" id="MobiDB-lite"/>
    </source>
</evidence>
<feature type="region of interest" description="Disordered" evidence="1">
    <location>
        <begin position="88"/>
        <end position="121"/>
    </location>
</feature>